<accession>A0A671EIN1</accession>
<dbReference type="OMA" id="FICCEVS"/>
<reference evidence="1" key="4">
    <citation type="submission" date="2025-08" db="UniProtKB">
        <authorList>
            <consortium name="Ensembl"/>
        </authorList>
    </citation>
    <scope>IDENTIFICATION</scope>
</reference>
<sequence>MVEEMVKPVESMSLGPLMHFICCEVSFLIRSNTMWNTMMVEKAFFKSMDSSLGRESKSVSRVNVYSSKNKTLPLPG</sequence>
<reference evidence="1 2" key="1">
    <citation type="journal article" date="2015" name="Annu Rev Anim Biosci">
        <title>The Genome 10K Project: a way forward.</title>
        <authorList>
            <person name="Koepfli K.P."/>
            <person name="Paten B."/>
            <person name="O'Brien S.J."/>
            <person name="Koepfli K.P."/>
            <person name="Paten B."/>
            <person name="Antunes A."/>
            <person name="Belov K."/>
            <person name="Bustamante C."/>
            <person name="Castoe T.A."/>
            <person name="Clawson H."/>
            <person name="Crawford A.J."/>
            <person name="Diekhans M."/>
            <person name="Distel D."/>
            <person name="Durbin R."/>
            <person name="Earl D."/>
            <person name="Fujita M.K."/>
            <person name="Gamble T."/>
            <person name="Georges A."/>
            <person name="Gemmell N."/>
            <person name="Gilbert M.T."/>
            <person name="Graves J.M."/>
            <person name="Green R.E."/>
            <person name="Hickey G."/>
            <person name="Jarvis E.D."/>
            <person name="Johnson W."/>
            <person name="Komissarov A."/>
            <person name="Korf I."/>
            <person name="Kuhn R."/>
            <person name="Larkin D.M."/>
            <person name="Lewin H."/>
            <person name="Lopez J.V."/>
            <person name="Ma J."/>
            <person name="Marques-Bonet T."/>
            <person name="Miller W."/>
            <person name="Murphy R."/>
            <person name="Pevzner P."/>
            <person name="Shapiro B."/>
            <person name="Steiner C."/>
            <person name="Tamazian G."/>
            <person name="Venkatesh B."/>
            <person name="Wang J."/>
            <person name="Wayne R."/>
            <person name="Wiley E."/>
            <person name="Yang H."/>
            <person name="Zhang G."/>
            <person name="Haussler D."/>
            <person name="Ryder O."/>
            <person name="O'Brien S.J."/>
        </authorList>
    </citation>
    <scope>NUCLEOTIDE SEQUENCE</scope>
</reference>
<reference evidence="2" key="3">
    <citation type="submission" date="2018-12" db="EMBL/GenBank/DDBJ databases">
        <title>G10K-VGP greater horseshoe bat female genome, primary haplotype.</title>
        <authorList>
            <person name="Teeling E."/>
            <person name="Myers G."/>
            <person name="Vernes S."/>
            <person name="Pippel M."/>
            <person name="Winkler S."/>
            <person name="Fedrigo O."/>
            <person name="Rhie A."/>
            <person name="Koren S."/>
            <person name="Phillippy A."/>
            <person name="Lewin H."/>
            <person name="Damas J."/>
            <person name="Howe K."/>
            <person name="Mountcastle J."/>
            <person name="Jarvis E.D."/>
        </authorList>
    </citation>
    <scope>NUCLEOTIDE SEQUENCE [LARGE SCALE GENOMIC DNA]</scope>
</reference>
<keyword evidence="2" id="KW-1185">Reference proteome</keyword>
<dbReference type="GeneTree" id="ENSGT00960000190647"/>
<evidence type="ECO:0000313" key="1">
    <source>
        <dbReference type="Ensembl" id="ENSRFEP00010012910.1"/>
    </source>
</evidence>
<proteinExistence type="predicted"/>
<name>A0A671EIN1_RHIFE</name>
<dbReference type="Proteomes" id="UP000472240">
    <property type="component" value="Chromosome 6"/>
</dbReference>
<dbReference type="Ensembl" id="ENSRFET00010014125.1">
    <property type="protein sequence ID" value="ENSRFEP00010012910.1"/>
    <property type="gene ID" value="ENSRFEG00010008792.1"/>
</dbReference>
<protein>
    <submittedName>
        <fullName evidence="1">Uncharacterized protein</fullName>
    </submittedName>
</protein>
<reference evidence="1 2" key="2">
    <citation type="journal article" date="2018" name="Annu Rev Anim Biosci">
        <title>Bat Biology, Genomes, and the Bat1K Project: To Generate Chromosome-Level Genomes for All Living Bat Species.</title>
        <authorList>
            <person name="Teeling E.C."/>
            <person name="Vernes S.C."/>
            <person name="Davalos L.M."/>
            <person name="Ray D.A."/>
            <person name="Gilbert M.T.P."/>
            <person name="Myers E."/>
        </authorList>
    </citation>
    <scope>NUCLEOTIDE SEQUENCE</scope>
</reference>
<reference evidence="1" key="5">
    <citation type="submission" date="2025-09" db="UniProtKB">
        <authorList>
            <consortium name="Ensembl"/>
        </authorList>
    </citation>
    <scope>IDENTIFICATION</scope>
</reference>
<dbReference type="AlphaFoldDB" id="A0A671EIN1"/>
<organism evidence="1 2">
    <name type="scientific">Rhinolophus ferrumequinum</name>
    <name type="common">Greater horseshoe bat</name>
    <dbReference type="NCBI Taxonomy" id="59479"/>
    <lineage>
        <taxon>Eukaryota</taxon>
        <taxon>Metazoa</taxon>
        <taxon>Chordata</taxon>
        <taxon>Craniata</taxon>
        <taxon>Vertebrata</taxon>
        <taxon>Euteleostomi</taxon>
        <taxon>Mammalia</taxon>
        <taxon>Eutheria</taxon>
        <taxon>Laurasiatheria</taxon>
        <taxon>Chiroptera</taxon>
        <taxon>Yinpterochiroptera</taxon>
        <taxon>Rhinolophoidea</taxon>
        <taxon>Rhinolophidae</taxon>
        <taxon>Rhinolophinae</taxon>
        <taxon>Rhinolophus</taxon>
    </lineage>
</organism>
<evidence type="ECO:0000313" key="2">
    <source>
        <dbReference type="Proteomes" id="UP000472240"/>
    </source>
</evidence>
<dbReference type="InParanoid" id="A0A671EIN1"/>